<sequence length="253" mass="28371">MSKRKKVNCDDCFESPFHCPEQIPTRRFTSPNSPLKPKELEELQRCIEKANHLLRSLGSDSDPNNMRQLQLQFLELQGTLVKVKISCNSIDSDDAPTVEIKDDLDKGVANPILQKGILATAGRDFLQVNSTGKFVFILYDKLVSITREEHDSKSSDQEFIDADCSTKRDLVLNFGEFVSNRPEIINLFFGLSLHKQLLKYLGKDVSVRNSDSQSILTGTLTKANEGSIQITNSDGSADVNLDQICFLEVLNMK</sequence>
<comment type="caution">
    <text evidence="1">The sequence shown here is derived from an EMBL/GenBank/DDBJ whole genome shotgun (WGS) entry which is preliminary data.</text>
</comment>
<reference evidence="1 2" key="1">
    <citation type="submission" date="2018-10" db="EMBL/GenBank/DDBJ databases">
        <title>Oceanobacillus sp. YLB-02 draft genome.</title>
        <authorList>
            <person name="Yu L."/>
        </authorList>
    </citation>
    <scope>NUCLEOTIDE SEQUENCE [LARGE SCALE GENOMIC DNA]</scope>
    <source>
        <strain evidence="1 2">YLB-02</strain>
    </source>
</reference>
<evidence type="ECO:0000313" key="2">
    <source>
        <dbReference type="Proteomes" id="UP000270219"/>
    </source>
</evidence>
<organism evidence="1 2">
    <name type="scientific">Oceanobacillus piezotolerans</name>
    <dbReference type="NCBI Taxonomy" id="2448030"/>
    <lineage>
        <taxon>Bacteria</taxon>
        <taxon>Bacillati</taxon>
        <taxon>Bacillota</taxon>
        <taxon>Bacilli</taxon>
        <taxon>Bacillales</taxon>
        <taxon>Bacillaceae</taxon>
        <taxon>Oceanobacillus</taxon>
    </lineage>
</organism>
<dbReference type="EMBL" id="RCHR01000004">
    <property type="protein sequence ID" value="RLL43855.1"/>
    <property type="molecule type" value="Genomic_DNA"/>
</dbReference>
<evidence type="ECO:0000313" key="1">
    <source>
        <dbReference type="EMBL" id="RLL43855.1"/>
    </source>
</evidence>
<proteinExistence type="predicted"/>
<keyword evidence="2" id="KW-1185">Reference proteome</keyword>
<accession>A0A498D4P5</accession>
<dbReference type="OrthoDB" id="2664331at2"/>
<dbReference type="RefSeq" id="WP_121523714.1">
    <property type="nucleotide sequence ID" value="NZ_RCHR01000004.1"/>
</dbReference>
<dbReference type="AlphaFoldDB" id="A0A498D4P5"/>
<name>A0A498D4P5_9BACI</name>
<dbReference type="Proteomes" id="UP000270219">
    <property type="component" value="Unassembled WGS sequence"/>
</dbReference>
<gene>
    <name evidence="1" type="ORF">D8M04_13175</name>
</gene>
<protein>
    <submittedName>
        <fullName evidence="1">Uncharacterized protein</fullName>
    </submittedName>
</protein>